<dbReference type="PANTHER" id="PTHR21015:SF22">
    <property type="entry name" value="GLYCOSYLTRANSFERASE"/>
    <property type="match status" value="1"/>
</dbReference>
<comment type="caution">
    <text evidence="10">Lacks conserved residue(s) required for the propagation of feature annotation.</text>
</comment>
<dbReference type="Gene3D" id="3.40.50.2000">
    <property type="entry name" value="Glycogen Phosphorylase B"/>
    <property type="match status" value="2"/>
</dbReference>
<comment type="pathway">
    <text evidence="10">Cell wall biogenesis; peptidoglycan biosynthesis.</text>
</comment>
<evidence type="ECO:0000256" key="4">
    <source>
        <dbReference type="ARBA" id="ARBA00022679"/>
    </source>
</evidence>
<evidence type="ECO:0000256" key="9">
    <source>
        <dbReference type="ARBA" id="ARBA00023316"/>
    </source>
</evidence>
<keyword evidence="6 10" id="KW-0573">Peptidoglycan synthesis</keyword>
<evidence type="ECO:0000256" key="6">
    <source>
        <dbReference type="ARBA" id="ARBA00022984"/>
    </source>
</evidence>
<evidence type="ECO:0000256" key="3">
    <source>
        <dbReference type="ARBA" id="ARBA00022676"/>
    </source>
</evidence>
<dbReference type="GO" id="GO:0009252">
    <property type="term" value="P:peptidoglycan biosynthetic process"/>
    <property type="evidence" value="ECO:0007669"/>
    <property type="project" value="UniProtKB-UniRule"/>
</dbReference>
<evidence type="ECO:0000259" key="13">
    <source>
        <dbReference type="Pfam" id="PF04101"/>
    </source>
</evidence>
<dbReference type="InterPro" id="IPR006009">
    <property type="entry name" value="GlcNAc_MurG"/>
</dbReference>
<evidence type="ECO:0000256" key="5">
    <source>
        <dbReference type="ARBA" id="ARBA00022960"/>
    </source>
</evidence>
<evidence type="ECO:0000256" key="7">
    <source>
        <dbReference type="ARBA" id="ARBA00023136"/>
    </source>
</evidence>
<keyword evidence="1 10" id="KW-1003">Cell membrane</keyword>
<feature type="transmembrane region" description="Helical" evidence="11">
    <location>
        <begin position="68"/>
        <end position="92"/>
    </location>
</feature>
<keyword evidence="11" id="KW-0812">Transmembrane</keyword>
<dbReference type="InterPro" id="IPR007235">
    <property type="entry name" value="Glyco_trans_28_C"/>
</dbReference>
<dbReference type="GO" id="GO:0005886">
    <property type="term" value="C:plasma membrane"/>
    <property type="evidence" value="ECO:0007669"/>
    <property type="project" value="UniProtKB-SubCell"/>
</dbReference>
<evidence type="ECO:0000313" key="14">
    <source>
        <dbReference type="EMBL" id="OGH70726.1"/>
    </source>
</evidence>
<keyword evidence="5 10" id="KW-0133">Cell shape</keyword>
<keyword evidence="3 10" id="KW-0328">Glycosyltransferase</keyword>
<organism evidence="14 15">
    <name type="scientific">Candidatus Magasanikbacteria bacterium RIFCSPHIGHO2_01_FULL_47_8</name>
    <dbReference type="NCBI Taxonomy" id="1798673"/>
    <lineage>
        <taxon>Bacteria</taxon>
        <taxon>Candidatus Magasanikiibacteriota</taxon>
    </lineage>
</organism>
<dbReference type="InterPro" id="IPR004276">
    <property type="entry name" value="GlycoTrans_28_N"/>
</dbReference>
<dbReference type="GO" id="GO:0005975">
    <property type="term" value="P:carbohydrate metabolic process"/>
    <property type="evidence" value="ECO:0007669"/>
    <property type="project" value="InterPro"/>
</dbReference>
<dbReference type="HAMAP" id="MF_00033">
    <property type="entry name" value="MurG"/>
    <property type="match status" value="1"/>
</dbReference>
<dbReference type="CDD" id="cd03785">
    <property type="entry name" value="GT28_MurG"/>
    <property type="match status" value="1"/>
</dbReference>
<evidence type="ECO:0000256" key="11">
    <source>
        <dbReference type="SAM" id="Phobius"/>
    </source>
</evidence>
<dbReference type="GO" id="GO:0051991">
    <property type="term" value="F:UDP-N-acetyl-D-glucosamine:N-acetylmuramoyl-L-alanyl-D-glutamyl-meso-2,6-diaminopimelyl-D-alanyl-D-alanine-diphosphoundecaprenol 4-beta-N-acetylglucosaminlytransferase activity"/>
    <property type="evidence" value="ECO:0007669"/>
    <property type="project" value="RHEA"/>
</dbReference>
<feature type="binding site" evidence="10">
    <location>
        <position position="168"/>
    </location>
    <ligand>
        <name>UDP-N-acetyl-alpha-D-glucosamine</name>
        <dbReference type="ChEBI" id="CHEBI:57705"/>
    </ligand>
</feature>
<dbReference type="Pfam" id="PF04101">
    <property type="entry name" value="Glyco_tran_28_C"/>
    <property type="match status" value="1"/>
</dbReference>
<dbReference type="GO" id="GO:0071555">
    <property type="term" value="P:cell wall organization"/>
    <property type="evidence" value="ECO:0007669"/>
    <property type="project" value="UniProtKB-KW"/>
</dbReference>
<evidence type="ECO:0000256" key="1">
    <source>
        <dbReference type="ARBA" id="ARBA00022475"/>
    </source>
</evidence>
<dbReference type="NCBIfam" id="TIGR01133">
    <property type="entry name" value="murG"/>
    <property type="match status" value="1"/>
</dbReference>
<evidence type="ECO:0000256" key="2">
    <source>
        <dbReference type="ARBA" id="ARBA00022618"/>
    </source>
</evidence>
<proteinExistence type="inferred from homology"/>
<feature type="domain" description="Glycosyltransferase family 28 N-terminal" evidence="12">
    <location>
        <begin position="3"/>
        <end position="144"/>
    </location>
</feature>
<keyword evidence="2 10" id="KW-0132">Cell division</keyword>
<dbReference type="Pfam" id="PF03033">
    <property type="entry name" value="Glyco_transf_28"/>
    <property type="match status" value="1"/>
</dbReference>
<keyword evidence="11" id="KW-1133">Transmembrane helix</keyword>
<comment type="catalytic activity">
    <reaction evidence="10">
        <text>di-trans,octa-cis-undecaprenyl diphospho-N-acetyl-alpha-D-muramoyl-L-alanyl-D-glutamyl-meso-2,6-diaminopimeloyl-D-alanyl-D-alanine + UDP-N-acetyl-alpha-D-glucosamine = di-trans,octa-cis-undecaprenyl diphospho-[N-acetyl-alpha-D-glucosaminyl-(1-&gt;4)]-N-acetyl-alpha-D-muramoyl-L-alanyl-D-glutamyl-meso-2,6-diaminopimeloyl-D-alanyl-D-alanine + UDP + H(+)</text>
        <dbReference type="Rhea" id="RHEA:31227"/>
        <dbReference type="ChEBI" id="CHEBI:15378"/>
        <dbReference type="ChEBI" id="CHEBI:57705"/>
        <dbReference type="ChEBI" id="CHEBI:58223"/>
        <dbReference type="ChEBI" id="CHEBI:61387"/>
        <dbReference type="ChEBI" id="CHEBI:61388"/>
        <dbReference type="EC" id="2.4.1.227"/>
    </reaction>
</comment>
<accession>A0A1F6MGF3</accession>
<feature type="binding site" evidence="10">
    <location>
        <position position="198"/>
    </location>
    <ligand>
        <name>UDP-N-acetyl-alpha-D-glucosamine</name>
        <dbReference type="ChEBI" id="CHEBI:57705"/>
    </ligand>
</feature>
<sequence>MRILLTGGGSGGHVYPLIAVYRKIVQISKYQGIDADCLFMGPDSFSVSVFRKEKVRSKMVLAGKLRRYFSVLNIMDIFKIPIGFVQVFWQLFWFMPDAIFAKGGYGSVLPVFVGWIFRIPIIIHESDAAPGLANRILGRFAKMIIVSFQETQQIFPSHKTAFVGNPIREELFKEIPADAREILGIKSNRPLILILGGSQGAEEINDVVLLSLPELMLKYEIIHQCGAGRIEKMKKGDLVQVRDFESRHLFHIFETLDEKQMASAYHLADLIISRAGAGAIFEIAAFGKPSILIPYSGASDHQYKNAYAYSEGGAAMVLENENVKPHMLVSDINSLVSDPKRMEAMGKAALEFAKPDAAEKIANAILALGS</sequence>
<dbReference type="Proteomes" id="UP000177953">
    <property type="component" value="Unassembled WGS sequence"/>
</dbReference>
<feature type="binding site" evidence="10">
    <location>
        <begin position="10"/>
        <end position="12"/>
    </location>
    <ligand>
        <name>UDP-N-acetyl-alpha-D-glucosamine</name>
        <dbReference type="ChEBI" id="CHEBI:57705"/>
    </ligand>
</feature>
<reference evidence="14 15" key="1">
    <citation type="journal article" date="2016" name="Nat. Commun.">
        <title>Thousands of microbial genomes shed light on interconnected biogeochemical processes in an aquifer system.</title>
        <authorList>
            <person name="Anantharaman K."/>
            <person name="Brown C.T."/>
            <person name="Hug L.A."/>
            <person name="Sharon I."/>
            <person name="Castelle C.J."/>
            <person name="Probst A.J."/>
            <person name="Thomas B.C."/>
            <person name="Singh A."/>
            <person name="Wilkins M.J."/>
            <person name="Karaoz U."/>
            <person name="Brodie E.L."/>
            <person name="Williams K.H."/>
            <person name="Hubbard S.S."/>
            <person name="Banfield J.F."/>
        </authorList>
    </citation>
    <scope>NUCLEOTIDE SEQUENCE [LARGE SCALE GENOMIC DNA]</scope>
</reference>
<name>A0A1F6MGF3_9BACT</name>
<keyword evidence="8 10" id="KW-0131">Cell cycle</keyword>
<dbReference type="GO" id="GO:0051301">
    <property type="term" value="P:cell division"/>
    <property type="evidence" value="ECO:0007669"/>
    <property type="project" value="UniProtKB-KW"/>
</dbReference>
<dbReference type="GO" id="GO:0008360">
    <property type="term" value="P:regulation of cell shape"/>
    <property type="evidence" value="ECO:0007669"/>
    <property type="project" value="UniProtKB-KW"/>
</dbReference>
<gene>
    <name evidence="10" type="primary">murG</name>
    <name evidence="14" type="ORF">A2754_04005</name>
</gene>
<comment type="function">
    <text evidence="10">Cell wall formation. Catalyzes the transfer of a GlcNAc subunit on undecaprenyl-pyrophosphoryl-MurNAc-pentapeptide (lipid intermediate I) to form undecaprenyl-pyrophosphoryl-MurNAc-(pentapeptide)GlcNAc (lipid intermediate II).</text>
</comment>
<keyword evidence="7 10" id="KW-0472">Membrane</keyword>
<keyword evidence="4 10" id="KW-0808">Transferase</keyword>
<dbReference type="GO" id="GO:0050511">
    <property type="term" value="F:undecaprenyldiphospho-muramoylpentapeptide beta-N-acetylglucosaminyltransferase activity"/>
    <property type="evidence" value="ECO:0007669"/>
    <property type="project" value="UniProtKB-UniRule"/>
</dbReference>
<feature type="domain" description="Glycosyl transferase family 28 C-terminal" evidence="13">
    <location>
        <begin position="192"/>
        <end position="360"/>
    </location>
</feature>
<comment type="subcellular location">
    <subcellularLocation>
        <location evidence="10">Cell membrane</location>
        <topology evidence="10">Peripheral membrane protein</topology>
        <orientation evidence="10">Cytoplasmic side</orientation>
    </subcellularLocation>
</comment>
<dbReference type="SUPFAM" id="SSF53756">
    <property type="entry name" value="UDP-Glycosyltransferase/glycogen phosphorylase"/>
    <property type="match status" value="1"/>
</dbReference>
<keyword evidence="9 10" id="KW-0961">Cell wall biogenesis/degradation</keyword>
<evidence type="ECO:0000256" key="8">
    <source>
        <dbReference type="ARBA" id="ARBA00023306"/>
    </source>
</evidence>
<evidence type="ECO:0000256" key="10">
    <source>
        <dbReference type="HAMAP-Rule" id="MF_00033"/>
    </source>
</evidence>
<dbReference type="PANTHER" id="PTHR21015">
    <property type="entry name" value="UDP-N-ACETYLGLUCOSAMINE--N-ACETYLMURAMYL-(PENTAPEPTIDE) PYROPHOSPHORYL-UNDECAPRENOL N-ACETYLGLUCOSAMINE TRANSFERASE 1"/>
    <property type="match status" value="1"/>
</dbReference>
<evidence type="ECO:0000259" key="12">
    <source>
        <dbReference type="Pfam" id="PF03033"/>
    </source>
</evidence>
<comment type="similarity">
    <text evidence="10">Belongs to the glycosyltransferase 28 family. MurG subfamily.</text>
</comment>
<comment type="caution">
    <text evidence="14">The sequence shown here is derived from an EMBL/GenBank/DDBJ whole genome shotgun (WGS) entry which is preliminary data.</text>
</comment>
<protein>
    <recommendedName>
        <fullName evidence="10">UDP-N-acetylglucosamine--N-acetylmuramyl-(pentapeptide) pyrophosphoryl-undecaprenol N-acetylglucosamine transferase</fullName>
        <ecNumber evidence="10">2.4.1.227</ecNumber>
    </recommendedName>
    <alternativeName>
        <fullName evidence="10">Undecaprenyl-PP-MurNAc-pentapeptide-UDPGlcNAc GlcNAc transferase</fullName>
    </alternativeName>
</protein>
<dbReference type="UniPathway" id="UPA00219"/>
<feature type="binding site" evidence="10">
    <location>
        <position position="302"/>
    </location>
    <ligand>
        <name>UDP-N-acetyl-alpha-D-glucosamine</name>
        <dbReference type="ChEBI" id="CHEBI:57705"/>
    </ligand>
</feature>
<evidence type="ECO:0000313" key="15">
    <source>
        <dbReference type="Proteomes" id="UP000177953"/>
    </source>
</evidence>
<dbReference type="AlphaFoldDB" id="A0A1F6MGF3"/>
<dbReference type="EMBL" id="MFPU01000001">
    <property type="protein sequence ID" value="OGH70726.1"/>
    <property type="molecule type" value="Genomic_DNA"/>
</dbReference>
<dbReference type="EC" id="2.4.1.227" evidence="10"/>